<gene>
    <name evidence="1" type="ORF">ColLi_01907</name>
</gene>
<reference evidence="1 2" key="1">
    <citation type="submission" date="2021-07" db="EMBL/GenBank/DDBJ databases">
        <title>Genome data of Colletotrichum spaethianum.</title>
        <authorList>
            <person name="Utami Y.D."/>
            <person name="Hiruma K."/>
        </authorList>
    </citation>
    <scope>NUCLEOTIDE SEQUENCE [LARGE SCALE GENOMIC DNA]</scope>
    <source>
        <strain evidence="1 2">MAFF 242679</strain>
    </source>
</reference>
<organism evidence="1 2">
    <name type="scientific">Colletotrichum liriopes</name>
    <dbReference type="NCBI Taxonomy" id="708192"/>
    <lineage>
        <taxon>Eukaryota</taxon>
        <taxon>Fungi</taxon>
        <taxon>Dikarya</taxon>
        <taxon>Ascomycota</taxon>
        <taxon>Pezizomycotina</taxon>
        <taxon>Sordariomycetes</taxon>
        <taxon>Hypocreomycetidae</taxon>
        <taxon>Glomerellales</taxon>
        <taxon>Glomerellaceae</taxon>
        <taxon>Colletotrichum</taxon>
        <taxon>Colletotrichum spaethianum species complex</taxon>
    </lineage>
</organism>
<dbReference type="EMBL" id="BPPX01000003">
    <property type="protein sequence ID" value="GJC79069.1"/>
    <property type="molecule type" value="Genomic_DNA"/>
</dbReference>
<keyword evidence="2" id="KW-1185">Reference proteome</keyword>
<dbReference type="Proteomes" id="UP001055172">
    <property type="component" value="Unassembled WGS sequence"/>
</dbReference>
<evidence type="ECO:0000313" key="2">
    <source>
        <dbReference type="Proteomes" id="UP001055172"/>
    </source>
</evidence>
<proteinExistence type="predicted"/>
<evidence type="ECO:0000313" key="1">
    <source>
        <dbReference type="EMBL" id="GJC79069.1"/>
    </source>
</evidence>
<accession>A0AA37GE85</accession>
<name>A0AA37GE85_9PEZI</name>
<comment type="caution">
    <text evidence="1">The sequence shown here is derived from an EMBL/GenBank/DDBJ whole genome shotgun (WGS) entry which is preliminary data.</text>
</comment>
<dbReference type="AlphaFoldDB" id="A0AA37GE85"/>
<protein>
    <submittedName>
        <fullName evidence="1">Uncharacterized protein</fullName>
    </submittedName>
</protein>
<sequence length="101" mass="10538">MAPASVVDSFSVASVAAGGLFPAEPAVSHRRHGAIRTSTRAFPALHASTQPADYLSNTNRGTGVLAGIVVAKVSWCILRPSFIISRRLFSGVRPGNPQQPG</sequence>